<name>W4V8F0_9FIRM</name>
<evidence type="ECO:0000259" key="6">
    <source>
        <dbReference type="Pfam" id="PF04055"/>
    </source>
</evidence>
<reference evidence="8" key="1">
    <citation type="journal article" date="2014" name="Genome Announc.">
        <title>Draft Genome Sequence of Clostridium straminisolvens Strain JCM 21531T, Isolated from a Cellulose-Degrading Bacterial Community.</title>
        <authorList>
            <person name="Yuki M."/>
            <person name="Oshima K."/>
            <person name="Suda W."/>
            <person name="Sakamoto M."/>
            <person name="Kitamura K."/>
            <person name="Iida T."/>
            <person name="Hattori M."/>
            <person name="Ohkuma M."/>
        </authorList>
    </citation>
    <scope>NUCLEOTIDE SEQUENCE [LARGE SCALE GENOMIC DNA]</scope>
    <source>
        <strain evidence="8">JCM 21531</strain>
    </source>
</reference>
<evidence type="ECO:0000256" key="2">
    <source>
        <dbReference type="ARBA" id="ARBA00022691"/>
    </source>
</evidence>
<dbReference type="InterPro" id="IPR023885">
    <property type="entry name" value="4Fe4S-binding_SPASM_dom"/>
</dbReference>
<dbReference type="Gene3D" id="3.20.20.70">
    <property type="entry name" value="Aldolase class I"/>
    <property type="match status" value="1"/>
</dbReference>
<evidence type="ECO:0000256" key="5">
    <source>
        <dbReference type="ARBA" id="ARBA00023014"/>
    </source>
</evidence>
<keyword evidence="4" id="KW-0408">Iron</keyword>
<evidence type="ECO:0000256" key="1">
    <source>
        <dbReference type="ARBA" id="ARBA00001966"/>
    </source>
</evidence>
<evidence type="ECO:0000313" key="9">
    <source>
        <dbReference type="Proteomes" id="UP000019109"/>
    </source>
</evidence>
<accession>W4V8F0</accession>
<dbReference type="GO" id="GO:0046872">
    <property type="term" value="F:metal ion binding"/>
    <property type="evidence" value="ECO:0007669"/>
    <property type="project" value="UniProtKB-KW"/>
</dbReference>
<comment type="cofactor">
    <cofactor evidence="1">
        <name>[4Fe-4S] cluster</name>
        <dbReference type="ChEBI" id="CHEBI:49883"/>
    </cofactor>
</comment>
<dbReference type="InterPro" id="IPR047602">
    <property type="entry name" value="SPASM_CteB-like"/>
</dbReference>
<dbReference type="InterPro" id="IPR023867">
    <property type="entry name" value="Sulphatase_maturase_rSAM"/>
</dbReference>
<dbReference type="NCBIfam" id="TIGR04085">
    <property type="entry name" value="rSAM_more_4Fe4S"/>
    <property type="match status" value="1"/>
</dbReference>
<dbReference type="InterPro" id="IPR058240">
    <property type="entry name" value="rSAM_sf"/>
</dbReference>
<sequence length="302" mass="35236">MDFFGGEPMMNFETVKEIIEYARQKEKEHNKNFRFTLTTNGLLLNDDNIKYINENMHNIVLSIDGRKEVNDRMRKRVDGTGCYEDILPKFKYVAESRNQDNYYVRGTFTRENLDFSKDVTHLADEGFRQISVEPVVAAKDSGYDLREEDLPKLFEEYEKLAYEYVKRSKEGKWFNFFHFMIDLSQGPCIVKRLTGCGSGHEYLAITPEGDIYPCHQFVGNEKFKMGNVKEGVLDRDIQSYFKNSNVYTKKECDSCWAKFYCSGGCAANSYNFHSDINVPYKVGCELEKKRVECALWIKAQEM</sequence>
<proteinExistence type="predicted"/>
<gene>
    <name evidence="8" type="ORF">JCM21531_2607</name>
</gene>
<keyword evidence="9" id="KW-1185">Reference proteome</keyword>
<comment type="caution">
    <text evidence="8">The sequence shown here is derived from an EMBL/GenBank/DDBJ whole genome shotgun (WGS) entry which is preliminary data.</text>
</comment>
<keyword evidence="5" id="KW-0411">Iron-sulfur</keyword>
<keyword evidence="2" id="KW-0949">S-adenosyl-L-methionine</keyword>
<dbReference type="InterPro" id="IPR024025">
    <property type="entry name" value="SCIFF_rSAM_maturase"/>
</dbReference>
<dbReference type="PANTHER" id="PTHR43273">
    <property type="entry name" value="ANAEROBIC SULFATASE-MATURATING ENZYME HOMOLOG ASLB-RELATED"/>
    <property type="match status" value="1"/>
</dbReference>
<dbReference type="InterPro" id="IPR007197">
    <property type="entry name" value="rSAM"/>
</dbReference>
<feature type="domain" description="4Fe4S-binding SPASM" evidence="7">
    <location>
        <begin position="196"/>
        <end position="256"/>
    </location>
</feature>
<dbReference type="PANTHER" id="PTHR43273:SF8">
    <property type="entry name" value="RADICAL SAM DOMAIN PROTEIN"/>
    <property type="match status" value="1"/>
</dbReference>
<dbReference type="Pfam" id="PF04055">
    <property type="entry name" value="Radical_SAM"/>
    <property type="match status" value="1"/>
</dbReference>
<dbReference type="Pfam" id="PF13186">
    <property type="entry name" value="SPASM"/>
    <property type="match status" value="1"/>
</dbReference>
<dbReference type="STRING" id="1294263.JCM21531_2607"/>
<organism evidence="8 9">
    <name type="scientific">Acetivibrio straminisolvens JCM 21531</name>
    <dbReference type="NCBI Taxonomy" id="1294263"/>
    <lineage>
        <taxon>Bacteria</taxon>
        <taxon>Bacillati</taxon>
        <taxon>Bacillota</taxon>
        <taxon>Clostridia</taxon>
        <taxon>Eubacteriales</taxon>
        <taxon>Oscillospiraceae</taxon>
        <taxon>Acetivibrio</taxon>
    </lineage>
</organism>
<evidence type="ECO:0000256" key="3">
    <source>
        <dbReference type="ARBA" id="ARBA00022723"/>
    </source>
</evidence>
<evidence type="ECO:0000259" key="7">
    <source>
        <dbReference type="Pfam" id="PF13186"/>
    </source>
</evidence>
<evidence type="ECO:0000313" key="8">
    <source>
        <dbReference type="EMBL" id="GAE89113.1"/>
    </source>
</evidence>
<dbReference type="SUPFAM" id="SSF102114">
    <property type="entry name" value="Radical SAM enzymes"/>
    <property type="match status" value="1"/>
</dbReference>
<dbReference type="GO" id="GO:0051536">
    <property type="term" value="F:iron-sulfur cluster binding"/>
    <property type="evidence" value="ECO:0007669"/>
    <property type="project" value="UniProtKB-KW"/>
</dbReference>
<evidence type="ECO:0000256" key="4">
    <source>
        <dbReference type="ARBA" id="ARBA00023004"/>
    </source>
</evidence>
<dbReference type="Proteomes" id="UP000019109">
    <property type="component" value="Unassembled WGS sequence"/>
</dbReference>
<protein>
    <submittedName>
        <fullName evidence="8">SCIFF radical SAM maturase</fullName>
    </submittedName>
</protein>
<dbReference type="GO" id="GO:0016491">
    <property type="term" value="F:oxidoreductase activity"/>
    <property type="evidence" value="ECO:0007669"/>
    <property type="project" value="InterPro"/>
</dbReference>
<keyword evidence="3" id="KW-0479">Metal-binding</keyword>
<dbReference type="EMBL" id="BAVR01000030">
    <property type="protein sequence ID" value="GAE89113.1"/>
    <property type="molecule type" value="Genomic_DNA"/>
</dbReference>
<dbReference type="NCBIfam" id="TIGR03974">
    <property type="entry name" value="rSAM_six_Cys"/>
    <property type="match status" value="1"/>
</dbReference>
<dbReference type="InterPro" id="IPR013785">
    <property type="entry name" value="Aldolase_TIM"/>
</dbReference>
<feature type="domain" description="Radical SAM core" evidence="6">
    <location>
        <begin position="3"/>
        <end position="105"/>
    </location>
</feature>
<dbReference type="AlphaFoldDB" id="W4V8F0"/>
<dbReference type="CDD" id="cd21124">
    <property type="entry name" value="SPASM_CteB-like"/>
    <property type="match status" value="1"/>
</dbReference>